<comment type="function">
    <text evidence="3">Lytic transglycosylase with a strong preference for naked glycan strands that lack stem peptides.</text>
</comment>
<comment type="subcellular location">
    <subcellularLocation>
        <location evidence="3">Cell membrane</location>
        <topology evidence="3">Lipid-anchor</topology>
    </subcellularLocation>
</comment>
<dbReference type="STRING" id="1075417.SAMN05421823_104569"/>
<evidence type="ECO:0000259" key="5">
    <source>
        <dbReference type="Pfam" id="PF03330"/>
    </source>
</evidence>
<keyword evidence="3" id="KW-0472">Membrane</keyword>
<dbReference type="NCBIfam" id="TIGR00413">
    <property type="entry name" value="rlpA"/>
    <property type="match status" value="1"/>
</dbReference>
<dbReference type="PANTHER" id="PTHR34183:SF1">
    <property type="entry name" value="ENDOLYTIC PEPTIDOGLYCAN TRANSGLYCOSYLASE RLPA"/>
    <property type="match status" value="1"/>
</dbReference>
<dbReference type="InterPro" id="IPR036908">
    <property type="entry name" value="RlpA-like_sf"/>
</dbReference>
<keyword evidence="3" id="KW-1003">Cell membrane</keyword>
<evidence type="ECO:0000256" key="3">
    <source>
        <dbReference type="HAMAP-Rule" id="MF_02071"/>
    </source>
</evidence>
<dbReference type="EMBL" id="FNFO01000004">
    <property type="protein sequence ID" value="SDL17607.1"/>
    <property type="molecule type" value="Genomic_DNA"/>
</dbReference>
<feature type="domain" description="RlpA-like protein double-psi beta-barrel" evidence="5">
    <location>
        <begin position="50"/>
        <end position="138"/>
    </location>
</feature>
<dbReference type="PANTHER" id="PTHR34183">
    <property type="entry name" value="ENDOLYTIC PEPTIDOGLYCAN TRANSGLYCOSYLASE RLPA"/>
    <property type="match status" value="1"/>
</dbReference>
<dbReference type="GO" id="GO:0005886">
    <property type="term" value="C:plasma membrane"/>
    <property type="evidence" value="ECO:0007669"/>
    <property type="project" value="UniProtKB-SubCell"/>
</dbReference>
<keyword evidence="7" id="KW-1185">Reference proteome</keyword>
<dbReference type="Gene3D" id="2.40.40.10">
    <property type="entry name" value="RlpA-like domain"/>
    <property type="match status" value="1"/>
</dbReference>
<proteinExistence type="inferred from homology"/>
<evidence type="ECO:0000256" key="4">
    <source>
        <dbReference type="RuleBase" id="RU003495"/>
    </source>
</evidence>
<evidence type="ECO:0000256" key="1">
    <source>
        <dbReference type="ARBA" id="ARBA00023239"/>
    </source>
</evidence>
<dbReference type="EC" id="4.2.2.-" evidence="3"/>
<comment type="similarity">
    <text evidence="3 4">Belongs to the RlpA family.</text>
</comment>
<dbReference type="Proteomes" id="UP000198510">
    <property type="component" value="Unassembled WGS sequence"/>
</dbReference>
<organism evidence="6 7">
    <name type="scientific">Catalinimonas alkaloidigena</name>
    <dbReference type="NCBI Taxonomy" id="1075417"/>
    <lineage>
        <taxon>Bacteria</taxon>
        <taxon>Pseudomonadati</taxon>
        <taxon>Bacteroidota</taxon>
        <taxon>Cytophagia</taxon>
        <taxon>Cytophagales</taxon>
        <taxon>Catalimonadaceae</taxon>
        <taxon>Catalinimonas</taxon>
    </lineage>
</organism>
<keyword evidence="1 3" id="KW-0456">Lyase</keyword>
<dbReference type="InterPro" id="IPR012997">
    <property type="entry name" value="RplA"/>
</dbReference>
<dbReference type="CDD" id="cd22268">
    <property type="entry name" value="DPBB_RlpA-like"/>
    <property type="match status" value="1"/>
</dbReference>
<keyword evidence="3" id="KW-0564">Palmitate</keyword>
<dbReference type="Pfam" id="PF03330">
    <property type="entry name" value="DPBB_1"/>
    <property type="match status" value="1"/>
</dbReference>
<reference evidence="6 7" key="1">
    <citation type="submission" date="2016-10" db="EMBL/GenBank/DDBJ databases">
        <authorList>
            <person name="de Groot N.N."/>
        </authorList>
    </citation>
    <scope>NUCLEOTIDE SEQUENCE [LARGE SCALE GENOMIC DNA]</scope>
    <source>
        <strain evidence="6 7">DSM 25186</strain>
    </source>
</reference>
<sequence length="165" mass="18174">MDSDCRTEPKLRWRPFHFVWMLVGLFSAMLLAGCQSETSAQEEGPEPYQQEGTASYYANMLQGNAMSNGEPYRKDSLTAAHMLLPLGTKVAVTNLENDSTVTVEITDRGPYHSQRILDLSKAAARQLDMIDDGTASIRLEVIEPAAGYTVADSVAEDRVDKLTSN</sequence>
<dbReference type="SUPFAM" id="SSF50685">
    <property type="entry name" value="Barwin-like endoglucanases"/>
    <property type="match status" value="1"/>
</dbReference>
<evidence type="ECO:0000313" key="7">
    <source>
        <dbReference type="Proteomes" id="UP000198510"/>
    </source>
</evidence>
<dbReference type="GO" id="GO:0008932">
    <property type="term" value="F:lytic endotransglycosylase activity"/>
    <property type="evidence" value="ECO:0007669"/>
    <property type="project" value="UniProtKB-UniRule"/>
</dbReference>
<protein>
    <recommendedName>
        <fullName evidence="3">Probable endolytic peptidoglycan transglycosylase RlpA</fullName>
        <ecNumber evidence="3">4.2.2.-</ecNumber>
    </recommendedName>
</protein>
<dbReference type="InterPro" id="IPR034718">
    <property type="entry name" value="RlpA"/>
</dbReference>
<keyword evidence="3 6" id="KW-0449">Lipoprotein</keyword>
<dbReference type="RefSeq" id="WP_176956038.1">
    <property type="nucleotide sequence ID" value="NZ_FNFO01000004.1"/>
</dbReference>
<accession>A0A1G9HX67</accession>
<dbReference type="InterPro" id="IPR009009">
    <property type="entry name" value="RlpA-like_DPBB"/>
</dbReference>
<gene>
    <name evidence="3" type="primary">rlpA</name>
    <name evidence="6" type="ORF">SAMN05421823_104569</name>
</gene>
<evidence type="ECO:0000313" key="6">
    <source>
        <dbReference type="EMBL" id="SDL17607.1"/>
    </source>
</evidence>
<dbReference type="GO" id="GO:0071555">
    <property type="term" value="P:cell wall organization"/>
    <property type="evidence" value="ECO:0007669"/>
    <property type="project" value="UniProtKB-KW"/>
</dbReference>
<keyword evidence="2 3" id="KW-0961">Cell wall biogenesis/degradation</keyword>
<name>A0A1G9HX67_9BACT</name>
<evidence type="ECO:0000256" key="2">
    <source>
        <dbReference type="ARBA" id="ARBA00023316"/>
    </source>
</evidence>
<dbReference type="HAMAP" id="MF_02071">
    <property type="entry name" value="RlpA"/>
    <property type="match status" value="1"/>
</dbReference>
<dbReference type="PROSITE" id="PS51257">
    <property type="entry name" value="PROKAR_LIPOPROTEIN"/>
    <property type="match status" value="1"/>
</dbReference>
<dbReference type="AlphaFoldDB" id="A0A1G9HX67"/>
<dbReference type="GO" id="GO:0000270">
    <property type="term" value="P:peptidoglycan metabolic process"/>
    <property type="evidence" value="ECO:0007669"/>
    <property type="project" value="UniProtKB-UniRule"/>
</dbReference>